<dbReference type="CDD" id="cd00200">
    <property type="entry name" value="WD40"/>
    <property type="match status" value="1"/>
</dbReference>
<dbReference type="PROSITE" id="PS50082">
    <property type="entry name" value="WD_REPEATS_2"/>
    <property type="match status" value="3"/>
</dbReference>
<dbReference type="AlphaFoldDB" id="A0A507F2Q3"/>
<dbReference type="PROSITE" id="PS50294">
    <property type="entry name" value="WD_REPEATS_REGION"/>
    <property type="match status" value="3"/>
</dbReference>
<feature type="repeat" description="WD" evidence="3">
    <location>
        <begin position="486"/>
        <end position="527"/>
    </location>
</feature>
<dbReference type="STRING" id="246404.A0A507F2Q3"/>
<sequence>MSDRIDMPILNHFFRTFKPLQDKNLKAAIKNFHARSDLESADYRSAYHQLCDWFYGWDVSNAVVVAAAAGGASNVDETDNDLAEDFSLKRVAREIDMAEPGEKVECERIMRTFETLFGLSRRVLKRFHLQLEEMTPRIGQGLATMTSKIDEKEEQEDELKKEDVWKHERNIEADEAAEAAKLEQEAADEGTLGSFEEMRQKSTVDGLIVKKGDVTLGLEGSRRNTTFVAPDSPHSSRSSTPGSEKMHAKSRSNEPRHSVIEKNSASANSPPVKGFEFSTQTPIHAPEVRRGLLQDGPNSSDAKIGVQRDINLCYTAVNKSLDYLLVCTSNIILVLAFSEILGMKDVFQKYNSAAHELSIDFVSNTLKTVWDLLNRELPDITLAELRDTSLLKQRMKQIVDMNLVKGSKNPRAKVKLLHKKMELVHTFFTAVDIHIFPNFVAAHRDGVKCARFSAFDSNLWLTGGYDCIIRIHDLRPANNHICLSQYVGHKSIVTDVHFTKDDTHIVSCSFDRTIKIWNSQSASCERTLVGHTDSVMSCDVSQDNRFICSGAADNTVRLWDFTTGACVAVIKKHSRWVRIVRFSPDGRFIASAGLDNKIYVWDVKFVSNSKTHTPKRIIEDHRDYVLDLAMARPAYLLTTSRDNTVRMFDINIGCEIYSISLSPSWACTVDFSASGEYFATGSFDNNILIFNSKDGTIVRRIRALNLGIMCVRFPKDLSYVLVGTQEGFVQQIPLN</sequence>
<feature type="repeat" description="WD" evidence="3">
    <location>
        <begin position="570"/>
        <end position="611"/>
    </location>
</feature>
<keyword evidence="6" id="KW-1185">Reference proteome</keyword>
<dbReference type="InterPro" id="IPR019775">
    <property type="entry name" value="WD40_repeat_CS"/>
</dbReference>
<feature type="region of interest" description="Disordered" evidence="4">
    <location>
        <begin position="179"/>
        <end position="198"/>
    </location>
</feature>
<feature type="region of interest" description="Disordered" evidence="4">
    <location>
        <begin position="221"/>
        <end position="280"/>
    </location>
</feature>
<dbReference type="PRINTS" id="PR00320">
    <property type="entry name" value="GPROTEINBRPT"/>
</dbReference>
<keyword evidence="2" id="KW-0677">Repeat</keyword>
<gene>
    <name evidence="5" type="ORF">CcCBS67573_g06703</name>
</gene>
<organism evidence="5 6">
    <name type="scientific">Chytriomyces confervae</name>
    <dbReference type="NCBI Taxonomy" id="246404"/>
    <lineage>
        <taxon>Eukaryota</taxon>
        <taxon>Fungi</taxon>
        <taxon>Fungi incertae sedis</taxon>
        <taxon>Chytridiomycota</taxon>
        <taxon>Chytridiomycota incertae sedis</taxon>
        <taxon>Chytridiomycetes</taxon>
        <taxon>Chytridiales</taxon>
        <taxon>Chytriomycetaceae</taxon>
        <taxon>Chytriomyces</taxon>
    </lineage>
</organism>
<dbReference type="SMART" id="SM00320">
    <property type="entry name" value="WD40"/>
    <property type="match status" value="7"/>
</dbReference>
<evidence type="ECO:0000313" key="5">
    <source>
        <dbReference type="EMBL" id="TPX69900.1"/>
    </source>
</evidence>
<dbReference type="Pfam" id="PF00400">
    <property type="entry name" value="WD40"/>
    <property type="match status" value="6"/>
</dbReference>
<dbReference type="GO" id="GO:1990234">
    <property type="term" value="C:transferase complex"/>
    <property type="evidence" value="ECO:0007669"/>
    <property type="project" value="UniProtKB-ARBA"/>
</dbReference>
<evidence type="ECO:0000256" key="4">
    <source>
        <dbReference type="SAM" id="MobiDB-lite"/>
    </source>
</evidence>
<evidence type="ECO:0000256" key="1">
    <source>
        <dbReference type="ARBA" id="ARBA00022574"/>
    </source>
</evidence>
<dbReference type="InterPro" id="IPR020472">
    <property type="entry name" value="WD40_PAC1"/>
</dbReference>
<dbReference type="PANTHER" id="PTHR22847">
    <property type="entry name" value="WD40 REPEAT PROTEIN"/>
    <property type="match status" value="1"/>
</dbReference>
<comment type="caution">
    <text evidence="5">The sequence shown here is derived from an EMBL/GenBank/DDBJ whole genome shotgun (WGS) entry which is preliminary data.</text>
</comment>
<dbReference type="InterPro" id="IPR015943">
    <property type="entry name" value="WD40/YVTN_repeat-like_dom_sf"/>
</dbReference>
<protein>
    <submittedName>
        <fullName evidence="5">Uncharacterized protein</fullName>
    </submittedName>
</protein>
<dbReference type="PROSITE" id="PS00678">
    <property type="entry name" value="WD_REPEATS_1"/>
    <property type="match status" value="2"/>
</dbReference>
<evidence type="ECO:0000256" key="3">
    <source>
        <dbReference type="PROSITE-ProRule" id="PRU00221"/>
    </source>
</evidence>
<dbReference type="Proteomes" id="UP000320333">
    <property type="component" value="Unassembled WGS sequence"/>
</dbReference>
<proteinExistence type="predicted"/>
<dbReference type="EMBL" id="QEAP01000300">
    <property type="protein sequence ID" value="TPX69900.1"/>
    <property type="molecule type" value="Genomic_DNA"/>
</dbReference>
<accession>A0A507F2Q3</accession>
<dbReference type="OrthoDB" id="538223at2759"/>
<dbReference type="InterPro" id="IPR036322">
    <property type="entry name" value="WD40_repeat_dom_sf"/>
</dbReference>
<evidence type="ECO:0000256" key="2">
    <source>
        <dbReference type="ARBA" id="ARBA00022737"/>
    </source>
</evidence>
<reference evidence="5 6" key="1">
    <citation type="journal article" date="2019" name="Sci. Rep.">
        <title>Comparative genomics of chytrid fungi reveal insights into the obligate biotrophic and pathogenic lifestyle of Synchytrium endobioticum.</title>
        <authorList>
            <person name="van de Vossenberg B.T.L.H."/>
            <person name="Warris S."/>
            <person name="Nguyen H.D.T."/>
            <person name="van Gent-Pelzer M.P.E."/>
            <person name="Joly D.L."/>
            <person name="van de Geest H.C."/>
            <person name="Bonants P.J.M."/>
            <person name="Smith D.S."/>
            <person name="Levesque C.A."/>
            <person name="van der Lee T.A.J."/>
        </authorList>
    </citation>
    <scope>NUCLEOTIDE SEQUENCE [LARGE SCALE GENOMIC DNA]</scope>
    <source>
        <strain evidence="5 6">CBS 675.73</strain>
    </source>
</reference>
<name>A0A507F2Q3_9FUNG</name>
<feature type="repeat" description="WD" evidence="3">
    <location>
        <begin position="528"/>
        <end position="569"/>
    </location>
</feature>
<dbReference type="PANTHER" id="PTHR22847:SF637">
    <property type="entry name" value="WD REPEAT DOMAIN 5B"/>
    <property type="match status" value="1"/>
</dbReference>
<keyword evidence="1 3" id="KW-0853">WD repeat</keyword>
<feature type="compositionally biased region" description="Basic and acidic residues" evidence="4">
    <location>
        <begin position="244"/>
        <end position="260"/>
    </location>
</feature>
<dbReference type="InterPro" id="IPR001680">
    <property type="entry name" value="WD40_rpt"/>
</dbReference>
<dbReference type="Gene3D" id="2.130.10.10">
    <property type="entry name" value="YVTN repeat-like/Quinoprotein amine dehydrogenase"/>
    <property type="match status" value="2"/>
</dbReference>
<evidence type="ECO:0000313" key="6">
    <source>
        <dbReference type="Proteomes" id="UP000320333"/>
    </source>
</evidence>
<feature type="compositionally biased region" description="Low complexity" evidence="4">
    <location>
        <begin position="230"/>
        <end position="243"/>
    </location>
</feature>
<dbReference type="SUPFAM" id="SSF50978">
    <property type="entry name" value="WD40 repeat-like"/>
    <property type="match status" value="1"/>
</dbReference>